<dbReference type="Proteomes" id="UP000032702">
    <property type="component" value="Unassembled WGS sequence"/>
</dbReference>
<organism evidence="2 3">
    <name type="scientific">Stigmatella aurantiaca (strain DW4/3-1)</name>
    <dbReference type="NCBI Taxonomy" id="378806"/>
    <lineage>
        <taxon>Bacteria</taxon>
        <taxon>Pseudomonadati</taxon>
        <taxon>Myxococcota</taxon>
        <taxon>Myxococcia</taxon>
        <taxon>Myxococcales</taxon>
        <taxon>Cystobacterineae</taxon>
        <taxon>Archangiaceae</taxon>
        <taxon>Stigmatella</taxon>
    </lineage>
</organism>
<evidence type="ECO:0000313" key="3">
    <source>
        <dbReference type="Proteomes" id="UP000032702"/>
    </source>
</evidence>
<name>Q08SC1_STIAD</name>
<accession>Q08SC1</accession>
<proteinExistence type="predicted"/>
<comment type="caution">
    <text evidence="2">The sequence shown here is derived from an EMBL/GenBank/DDBJ whole genome shotgun (WGS) entry which is preliminary data.</text>
</comment>
<dbReference type="AlphaFoldDB" id="Q08SC1"/>
<evidence type="ECO:0000313" key="2">
    <source>
        <dbReference type="EMBL" id="EAU63378.1"/>
    </source>
</evidence>
<sequence length="603" mass="63977">MSRIDGFSRLKGLSSERPAGGIVGSFSRSGGRPARGGAWSDVGQPLGVAGFLAADDPEVGVLDELGNGARLAFAHRAVVHLAHRGDLRGGAGEEDLVADVERVAGEGDFLHAAATVADELEHRVAGDAIEDGRGEGRGLDDALLVHHEDVLAGGLGHEAADVQQDGLVIAAQHRLALGEDGVDVLAGDLPAHHVDVDVHAGEGADLGADALAHALVTQVCAPVPGGDDDAGGVDRAQAHGAVTHEGDGPQVGAVGEEIPLLAQQLQARLHELIGRERHLQHADVRRVHQPLDVLAQAEHRQAAVMRPVSADALEDAQAVMQRVRHHVHVALVPFHEFAVDPDLISAQYGGRRRTHRAILGFLEEGMGRLALFHMPWGPSKQEISWGRVQACAISDRWALAFSISPSYLRTRFSVESTRSLLSDSALSNARLWAQSRVSLIDGAFLRSSVRRAATASTTCSASVWATCGNRARTIRNSRSRSGKSMCRCRQRRFNASDSSRALFEVRMTRGMCLARKVPNSGMVTALSESTSSRNASNSGSALSISSTSSRAGCSDSWALRMGRGSRKRSEKKTASPEASRSAASANVPVPDTISPILSFRSWV</sequence>
<evidence type="ECO:0000256" key="1">
    <source>
        <dbReference type="SAM" id="MobiDB-lite"/>
    </source>
</evidence>
<reference evidence="2 3" key="1">
    <citation type="submission" date="2006-04" db="EMBL/GenBank/DDBJ databases">
        <authorList>
            <person name="Nierman W.C."/>
        </authorList>
    </citation>
    <scope>NUCLEOTIDE SEQUENCE [LARGE SCALE GENOMIC DNA]</scope>
    <source>
        <strain evidence="2 3">DW4/3-1</strain>
    </source>
</reference>
<protein>
    <submittedName>
        <fullName evidence="2">Uncharacterized protein</fullName>
    </submittedName>
</protein>
<gene>
    <name evidence="2" type="ORF">STIAU_7170</name>
</gene>
<feature type="compositionally biased region" description="Low complexity" evidence="1">
    <location>
        <begin position="575"/>
        <end position="585"/>
    </location>
</feature>
<feature type="region of interest" description="Disordered" evidence="1">
    <location>
        <begin position="524"/>
        <end position="588"/>
    </location>
</feature>
<dbReference type="EMBL" id="AAMD01000166">
    <property type="protein sequence ID" value="EAU63378.1"/>
    <property type="molecule type" value="Genomic_DNA"/>
</dbReference>
<feature type="compositionally biased region" description="Low complexity" evidence="1">
    <location>
        <begin position="525"/>
        <end position="549"/>
    </location>
</feature>